<dbReference type="EMBL" id="KZ988153">
    <property type="protein sequence ID" value="RKP12949.1"/>
    <property type="molecule type" value="Genomic_DNA"/>
</dbReference>
<evidence type="ECO:0000313" key="10">
    <source>
        <dbReference type="Proteomes" id="UP000267251"/>
    </source>
</evidence>
<reference evidence="10" key="1">
    <citation type="journal article" date="2018" name="Nat. Microbiol.">
        <title>Leveraging single-cell genomics to expand the fungal tree of life.</title>
        <authorList>
            <person name="Ahrendt S.R."/>
            <person name="Quandt C.A."/>
            <person name="Ciobanu D."/>
            <person name="Clum A."/>
            <person name="Salamov A."/>
            <person name="Andreopoulos B."/>
            <person name="Cheng J.F."/>
            <person name="Woyke T."/>
            <person name="Pelin A."/>
            <person name="Henrissat B."/>
            <person name="Reynolds N.K."/>
            <person name="Benny G.L."/>
            <person name="Smith M.E."/>
            <person name="James T.Y."/>
            <person name="Grigoriev I.V."/>
        </authorList>
    </citation>
    <scope>NUCLEOTIDE SEQUENCE [LARGE SCALE GENOMIC DNA]</scope>
</reference>
<feature type="region of interest" description="Disordered" evidence="8">
    <location>
        <begin position="133"/>
        <end position="197"/>
    </location>
</feature>
<dbReference type="Pfam" id="PF10153">
    <property type="entry name" value="Efg1"/>
    <property type="match status" value="1"/>
</dbReference>
<evidence type="ECO:0000256" key="4">
    <source>
        <dbReference type="ARBA" id="ARBA00019827"/>
    </source>
</evidence>
<keyword evidence="6" id="KW-0175">Coiled coil</keyword>
<dbReference type="GO" id="GO:0005730">
    <property type="term" value="C:nucleolus"/>
    <property type="evidence" value="ECO:0007669"/>
    <property type="project" value="UniProtKB-SubCell"/>
</dbReference>
<evidence type="ECO:0000256" key="1">
    <source>
        <dbReference type="ARBA" id="ARBA00004604"/>
    </source>
</evidence>
<keyword evidence="5" id="KW-0698">rRNA processing</keyword>
<name>A0A4V1IY12_9FUNG</name>
<dbReference type="InterPro" id="IPR050786">
    <property type="entry name" value="EFG1_rRNA-proc"/>
</dbReference>
<feature type="compositionally biased region" description="Acidic residues" evidence="8">
    <location>
        <begin position="181"/>
        <end position="197"/>
    </location>
</feature>
<accession>A0A4V1IY12</accession>
<evidence type="ECO:0000313" key="9">
    <source>
        <dbReference type="EMBL" id="RKP12949.1"/>
    </source>
</evidence>
<protein>
    <recommendedName>
        <fullName evidence="3">rRNA-processing protein EFG1</fullName>
    </recommendedName>
    <alternativeName>
        <fullName evidence="4">rRNA-processing protein efg1</fullName>
    </alternativeName>
</protein>
<feature type="compositionally biased region" description="Basic and acidic residues" evidence="8">
    <location>
        <begin position="135"/>
        <end position="152"/>
    </location>
</feature>
<evidence type="ECO:0000256" key="7">
    <source>
        <dbReference type="ARBA" id="ARBA00023242"/>
    </source>
</evidence>
<dbReference type="PANTHER" id="PTHR33911:SF1">
    <property type="entry name" value="RRNA-PROCESSING PROTEIN EFG1"/>
    <property type="match status" value="1"/>
</dbReference>
<sequence length="197" mass="22635">MAPQTENSSSALRKRLRDTRRLLKRENLEANVRVDAERREKALVLRLESRQNGEIEKKRAKKYHMIKFFEKSKVERKIRKVERSLKKAKEGGQEEGEEDELNKQLEDLAVDLAYIQHYPSGSKYISLFKSSDLPEDSKVARQRETLRQRAKDIIAGGDPASFSSASTKKKTSGKKDQGESLVEEDEFFGTSDAEDEE</sequence>
<comment type="subcellular location">
    <subcellularLocation>
        <location evidence="1">Nucleus</location>
        <location evidence="1">Nucleolus</location>
    </subcellularLocation>
</comment>
<evidence type="ECO:0000256" key="8">
    <source>
        <dbReference type="SAM" id="MobiDB-lite"/>
    </source>
</evidence>
<evidence type="ECO:0000256" key="3">
    <source>
        <dbReference type="ARBA" id="ARBA00018689"/>
    </source>
</evidence>
<keyword evidence="7" id="KW-0539">Nucleus</keyword>
<dbReference type="InterPro" id="IPR019310">
    <property type="entry name" value="Efg1"/>
</dbReference>
<dbReference type="AlphaFoldDB" id="A0A4V1IY12"/>
<dbReference type="GO" id="GO:0030688">
    <property type="term" value="C:preribosome, small subunit precursor"/>
    <property type="evidence" value="ECO:0007669"/>
    <property type="project" value="TreeGrafter"/>
</dbReference>
<dbReference type="GO" id="GO:0000462">
    <property type="term" value="P:maturation of SSU-rRNA from tricistronic rRNA transcript (SSU-rRNA, 5.8S rRNA, LSU-rRNA)"/>
    <property type="evidence" value="ECO:0007669"/>
    <property type="project" value="TreeGrafter"/>
</dbReference>
<dbReference type="Proteomes" id="UP000267251">
    <property type="component" value="Unassembled WGS sequence"/>
</dbReference>
<evidence type="ECO:0000256" key="5">
    <source>
        <dbReference type="ARBA" id="ARBA00022552"/>
    </source>
</evidence>
<organism evidence="9 10">
    <name type="scientific">Piptocephalis cylindrospora</name>
    <dbReference type="NCBI Taxonomy" id="1907219"/>
    <lineage>
        <taxon>Eukaryota</taxon>
        <taxon>Fungi</taxon>
        <taxon>Fungi incertae sedis</taxon>
        <taxon>Zoopagomycota</taxon>
        <taxon>Zoopagomycotina</taxon>
        <taxon>Zoopagomycetes</taxon>
        <taxon>Zoopagales</taxon>
        <taxon>Piptocephalidaceae</taxon>
        <taxon>Piptocephalis</taxon>
    </lineage>
</organism>
<gene>
    <name evidence="9" type="ORF">BJ684DRAFT_20534</name>
</gene>
<comment type="similarity">
    <text evidence="2">Belongs to the EFG1 family.</text>
</comment>
<dbReference type="PANTHER" id="PTHR33911">
    <property type="entry name" value="RRNA-PROCESSING PROTEIN EFG1"/>
    <property type="match status" value="1"/>
</dbReference>
<keyword evidence="10" id="KW-1185">Reference proteome</keyword>
<dbReference type="OrthoDB" id="47732at2759"/>
<evidence type="ECO:0000256" key="6">
    <source>
        <dbReference type="ARBA" id="ARBA00023054"/>
    </source>
</evidence>
<proteinExistence type="inferred from homology"/>
<evidence type="ECO:0000256" key="2">
    <source>
        <dbReference type="ARBA" id="ARBA00006916"/>
    </source>
</evidence>